<dbReference type="Pfam" id="PF13685">
    <property type="entry name" value="Fe-ADH_2"/>
    <property type="match status" value="1"/>
</dbReference>
<reference evidence="15" key="1">
    <citation type="submission" date="2019-10" db="EMBL/GenBank/DDBJ databases">
        <title>Streptomyces sp. nov., a novel actinobacterium isolated from alkaline environment.</title>
        <authorList>
            <person name="Golinska P."/>
        </authorList>
    </citation>
    <scope>NUCLEOTIDE SEQUENCE [LARGE SCALE GENOMIC DNA]</scope>
    <source>
        <strain evidence="15">DSM 42108</strain>
    </source>
</reference>
<dbReference type="PANTHER" id="PTHR43616:SF5">
    <property type="entry name" value="GLYCEROL DEHYDROGENASE 1"/>
    <property type="match status" value="1"/>
</dbReference>
<evidence type="ECO:0000256" key="12">
    <source>
        <dbReference type="PIRSR" id="PIRSR000112-3"/>
    </source>
</evidence>
<evidence type="ECO:0000256" key="11">
    <source>
        <dbReference type="PIRSR" id="PIRSR000112-2"/>
    </source>
</evidence>
<feature type="compositionally biased region" description="Basic and acidic residues" evidence="13">
    <location>
        <begin position="356"/>
        <end position="374"/>
    </location>
</feature>
<dbReference type="SUPFAM" id="SSF56796">
    <property type="entry name" value="Dehydroquinate synthase-like"/>
    <property type="match status" value="1"/>
</dbReference>
<comment type="cofactor">
    <cofactor evidence="10">
        <name>Zn(2+)</name>
        <dbReference type="ChEBI" id="CHEBI:29105"/>
    </cofactor>
    <text evidence="10">Binds 1 zinc ion per subunit.</text>
</comment>
<keyword evidence="15" id="KW-1185">Reference proteome</keyword>
<evidence type="ECO:0000256" key="10">
    <source>
        <dbReference type="PIRSR" id="PIRSR000112-1"/>
    </source>
</evidence>
<proteinExistence type="predicted"/>
<keyword evidence="9" id="KW-1208">Phospholipid metabolism</keyword>
<dbReference type="Gene3D" id="1.20.1090.10">
    <property type="entry name" value="Dehydroquinate synthase-like - alpha domain"/>
    <property type="match status" value="1"/>
</dbReference>
<evidence type="ECO:0000256" key="5">
    <source>
        <dbReference type="ARBA" id="ARBA00023002"/>
    </source>
</evidence>
<gene>
    <name evidence="14" type="ORF">FOE67_09115</name>
</gene>
<dbReference type="InterPro" id="IPR032837">
    <property type="entry name" value="G1PDH"/>
</dbReference>
<dbReference type="Gene3D" id="3.40.50.1970">
    <property type="match status" value="1"/>
</dbReference>
<keyword evidence="2" id="KW-0444">Lipid biosynthesis</keyword>
<evidence type="ECO:0000256" key="9">
    <source>
        <dbReference type="ARBA" id="ARBA00023264"/>
    </source>
</evidence>
<sequence>MPVLTRLIPSPVTVDIRPDALSGLAGLLADQRIAPTGKLAFAISGGSGRGLRERLEPSLEGAEWFEVGGGTLDDAIELAGALKAGHYDAVVGLGGGKIIDCAKFAAARVGLPLVAVATNLSHDGLCSPVATLDNDAGRGSYGVPTPIAVVIDLSVIREAPPRFVRSGIGDVISNISAVADWELSHRETGEAIDGLSAAMARQAGEAVLRHPGDCDDDDFLTVLAEGLVLTGISMSIAGDSRPASGACHEINHAFDLLFPQRRAPHGEQCGLGAAFAMHLRGAGAKTRLIIETLRRHRLPVLPTEIGFDPEEFVRVVGYAPRTRPGRYTILEHLDLSTDQIRDAYADYVDLVNTIDAERSRDRERPSGDPGEGRPEPTAPALRR</sequence>
<keyword evidence="3 10" id="KW-0479">Metal-binding</keyword>
<evidence type="ECO:0000256" key="7">
    <source>
        <dbReference type="ARBA" id="ARBA00023098"/>
    </source>
</evidence>
<organism evidence="14 15">
    <name type="scientific">Streptomyces calidiresistens</name>
    <dbReference type="NCBI Taxonomy" id="1485586"/>
    <lineage>
        <taxon>Bacteria</taxon>
        <taxon>Bacillati</taxon>
        <taxon>Actinomycetota</taxon>
        <taxon>Actinomycetes</taxon>
        <taxon>Kitasatosporales</taxon>
        <taxon>Streptomycetaceae</taxon>
        <taxon>Streptomyces</taxon>
    </lineage>
</organism>
<evidence type="ECO:0000256" key="3">
    <source>
        <dbReference type="ARBA" id="ARBA00022723"/>
    </source>
</evidence>
<feature type="binding site" evidence="10">
    <location>
        <position position="265"/>
    </location>
    <ligand>
        <name>glycerol</name>
        <dbReference type="ChEBI" id="CHEBI:17754"/>
    </ligand>
</feature>
<dbReference type="GO" id="GO:0008654">
    <property type="term" value="P:phospholipid biosynthetic process"/>
    <property type="evidence" value="ECO:0007669"/>
    <property type="project" value="UniProtKB-KW"/>
</dbReference>
<keyword evidence="6 12" id="KW-0520">NAD</keyword>
<evidence type="ECO:0000256" key="13">
    <source>
        <dbReference type="SAM" id="MobiDB-lite"/>
    </source>
</evidence>
<dbReference type="Proteomes" id="UP000530234">
    <property type="component" value="Unassembled WGS sequence"/>
</dbReference>
<keyword evidence="7" id="KW-0443">Lipid metabolism</keyword>
<evidence type="ECO:0000256" key="8">
    <source>
        <dbReference type="ARBA" id="ARBA00023209"/>
    </source>
</evidence>
<name>A0A7W3XW43_9ACTN</name>
<dbReference type="PIRSF" id="PIRSF000112">
    <property type="entry name" value="Glycerol_dehydrogenase"/>
    <property type="match status" value="1"/>
</dbReference>
<evidence type="ECO:0000313" key="15">
    <source>
        <dbReference type="Proteomes" id="UP000530234"/>
    </source>
</evidence>
<evidence type="ECO:0000256" key="2">
    <source>
        <dbReference type="ARBA" id="ARBA00022516"/>
    </source>
</evidence>
<comment type="caution">
    <text evidence="14">The sequence shown here is derived from an EMBL/GenBank/DDBJ whole genome shotgun (WGS) entry which is preliminary data.</text>
</comment>
<feature type="region of interest" description="Disordered" evidence="13">
    <location>
        <begin position="356"/>
        <end position="383"/>
    </location>
</feature>
<dbReference type="InterPro" id="IPR016205">
    <property type="entry name" value="Glycerol_DH"/>
</dbReference>
<evidence type="ECO:0000256" key="4">
    <source>
        <dbReference type="ARBA" id="ARBA00022857"/>
    </source>
</evidence>
<evidence type="ECO:0000256" key="6">
    <source>
        <dbReference type="ARBA" id="ARBA00023027"/>
    </source>
</evidence>
<feature type="binding site" evidence="10">
    <location>
        <position position="170"/>
    </location>
    <ligand>
        <name>glycerol</name>
        <dbReference type="ChEBI" id="CHEBI:17754"/>
    </ligand>
</feature>
<dbReference type="PANTHER" id="PTHR43616">
    <property type="entry name" value="GLYCEROL DEHYDROGENASE"/>
    <property type="match status" value="1"/>
</dbReference>
<keyword evidence="1" id="KW-0963">Cytoplasm</keyword>
<protein>
    <submittedName>
        <fullName evidence="14">Iron-containing alcohol dehydrogenase</fullName>
    </submittedName>
</protein>
<keyword evidence="4" id="KW-0521">NADP</keyword>
<keyword evidence="5" id="KW-0560">Oxidoreductase</keyword>
<feature type="binding site" evidence="10">
    <location>
        <position position="248"/>
    </location>
    <ligand>
        <name>glycerol</name>
        <dbReference type="ChEBI" id="CHEBI:17754"/>
    </ligand>
</feature>
<dbReference type="EMBL" id="VKHS01000153">
    <property type="protein sequence ID" value="MBB0229670.1"/>
    <property type="molecule type" value="Genomic_DNA"/>
</dbReference>
<evidence type="ECO:0000256" key="1">
    <source>
        <dbReference type="ARBA" id="ARBA00022490"/>
    </source>
</evidence>
<feature type="binding site" evidence="12">
    <location>
        <begin position="96"/>
        <end position="100"/>
    </location>
    <ligand>
        <name>NAD(+)</name>
        <dbReference type="ChEBI" id="CHEBI:57540"/>
    </ligand>
</feature>
<dbReference type="GO" id="GO:0046872">
    <property type="term" value="F:metal ion binding"/>
    <property type="evidence" value="ECO:0007669"/>
    <property type="project" value="UniProtKB-KW"/>
</dbReference>
<keyword evidence="8" id="KW-0594">Phospholipid biosynthesis</keyword>
<accession>A0A7W3XW43</accession>
<feature type="binding site" evidence="12">
    <location>
        <begin position="118"/>
        <end position="121"/>
    </location>
    <ligand>
        <name>NAD(+)</name>
        <dbReference type="ChEBI" id="CHEBI:57540"/>
    </ligand>
</feature>
<dbReference type="CDD" id="cd08174">
    <property type="entry name" value="G1PDH-like"/>
    <property type="match status" value="1"/>
</dbReference>
<evidence type="ECO:0000313" key="14">
    <source>
        <dbReference type="EMBL" id="MBB0229670.1"/>
    </source>
</evidence>
<feature type="binding site" evidence="11">
    <location>
        <position position="123"/>
    </location>
    <ligand>
        <name>glycerol</name>
        <dbReference type="ChEBI" id="CHEBI:17754"/>
    </ligand>
</feature>
<keyword evidence="10" id="KW-0862">Zinc</keyword>
<feature type="binding site" evidence="12">
    <location>
        <position position="127"/>
    </location>
    <ligand>
        <name>NAD(+)</name>
        <dbReference type="ChEBI" id="CHEBI:57540"/>
    </ligand>
</feature>
<dbReference type="AlphaFoldDB" id="A0A7W3XW43"/>
<dbReference type="GO" id="GO:0016614">
    <property type="term" value="F:oxidoreductase activity, acting on CH-OH group of donors"/>
    <property type="evidence" value="ECO:0007669"/>
    <property type="project" value="InterPro"/>
</dbReference>